<dbReference type="PROSITE" id="PS51257">
    <property type="entry name" value="PROKAR_LIPOPROTEIN"/>
    <property type="match status" value="1"/>
</dbReference>
<feature type="chain" id="PRO_5006646536" description="Pyrrolo-quinoline quinone repeat domain-containing protein" evidence="1">
    <location>
        <begin position="28"/>
        <end position="486"/>
    </location>
</feature>
<gene>
    <name evidence="3" type="ORF">AMJ83_00010</name>
</gene>
<proteinExistence type="predicted"/>
<dbReference type="EMBL" id="LJUJ01000001">
    <property type="protein sequence ID" value="KPK64636.1"/>
    <property type="molecule type" value="Genomic_DNA"/>
</dbReference>
<feature type="signal peptide" evidence="1">
    <location>
        <begin position="1"/>
        <end position="27"/>
    </location>
</feature>
<evidence type="ECO:0000313" key="3">
    <source>
        <dbReference type="EMBL" id="KPK64636.1"/>
    </source>
</evidence>
<name>A0A0S8FY49_UNCW3</name>
<dbReference type="AlphaFoldDB" id="A0A0S8FY49"/>
<dbReference type="Pfam" id="PF13360">
    <property type="entry name" value="PQQ_2"/>
    <property type="match status" value="1"/>
</dbReference>
<dbReference type="InterPro" id="IPR018391">
    <property type="entry name" value="PQQ_b-propeller_rpt"/>
</dbReference>
<sequence>MKKYRLIFSALIVAATLTILISSGCQSEGEEPPNAPTLITPAFGGTIHENTPIFDWEDFQGATEYNFRLRYGAHWRIDTIVVESEYIRSVSQGNDNRYWPLLEGDNFWQVRAFDASGEWSDWSDLWPFTVRTIKWVFIGNGNLSEPAVGDDQTVYVSGGFTGEAGYLYALSTLGLVEWAYTLCDTGFIFNDCPPAIGADGTIFVTFTADSDYVYAFNPNGSLTWQTTLPSTPSSRGCLAIAQNGTIYAANSGHLHALSTAGSTLWTWDNPGTGFIWGIAIGTDGTIYVGARDRVCAINPDGSEQWTYLSGGADLTAPALGSGGSIYVTDISGNQVVALDANGGFLWSLGIGSGQHSDVVIGTGGTIYASGNKLYAISSSGSQQWTSDYGGFTASIASDGSICLGGFDPAGYSMNFYSINPDGTLQKAWNLCTGGSGTSAIGTDGTIYVRVGDRAELYALYGNESLATTSWPMLYHDAKRTSRVGGP</sequence>
<keyword evidence="1" id="KW-0732">Signal</keyword>
<evidence type="ECO:0000259" key="2">
    <source>
        <dbReference type="Pfam" id="PF13360"/>
    </source>
</evidence>
<dbReference type="STRING" id="1703779.AMJ83_00010"/>
<organism evidence="3 4">
    <name type="scientific">candidate division WOR_3 bacterium SM23_42</name>
    <dbReference type="NCBI Taxonomy" id="1703779"/>
    <lineage>
        <taxon>Bacteria</taxon>
        <taxon>Bacteria division WOR-3</taxon>
    </lineage>
</organism>
<feature type="domain" description="Pyrrolo-quinoline quinone repeat" evidence="2">
    <location>
        <begin position="211"/>
        <end position="402"/>
    </location>
</feature>
<evidence type="ECO:0000256" key="1">
    <source>
        <dbReference type="SAM" id="SignalP"/>
    </source>
</evidence>
<dbReference type="InterPro" id="IPR002372">
    <property type="entry name" value="PQQ_rpt_dom"/>
</dbReference>
<dbReference type="InterPro" id="IPR013783">
    <property type="entry name" value="Ig-like_fold"/>
</dbReference>
<dbReference type="Proteomes" id="UP000051373">
    <property type="component" value="Unassembled WGS sequence"/>
</dbReference>
<dbReference type="Gene3D" id="2.80.10.50">
    <property type="match status" value="2"/>
</dbReference>
<dbReference type="Gene3D" id="2.40.128.630">
    <property type="match status" value="1"/>
</dbReference>
<reference evidence="3 4" key="1">
    <citation type="journal article" date="2015" name="Microbiome">
        <title>Genomic resolution of linkages in carbon, nitrogen, and sulfur cycling among widespread estuary sediment bacteria.</title>
        <authorList>
            <person name="Baker B.J."/>
            <person name="Lazar C.S."/>
            <person name="Teske A.P."/>
            <person name="Dick G.J."/>
        </authorList>
    </citation>
    <scope>NUCLEOTIDE SEQUENCE [LARGE SCALE GENOMIC DNA]</scope>
    <source>
        <strain evidence="3">SM23_42</strain>
    </source>
</reference>
<dbReference type="Gene3D" id="2.60.40.10">
    <property type="entry name" value="Immunoglobulins"/>
    <property type="match status" value="1"/>
</dbReference>
<evidence type="ECO:0000313" key="4">
    <source>
        <dbReference type="Proteomes" id="UP000051373"/>
    </source>
</evidence>
<protein>
    <recommendedName>
        <fullName evidence="2">Pyrrolo-quinoline quinone repeat domain-containing protein</fullName>
    </recommendedName>
</protein>
<dbReference type="SUPFAM" id="SSF101898">
    <property type="entry name" value="NHL repeat"/>
    <property type="match status" value="1"/>
</dbReference>
<dbReference type="SMART" id="SM00564">
    <property type="entry name" value="PQQ"/>
    <property type="match status" value="6"/>
</dbReference>
<comment type="caution">
    <text evidence="3">The sequence shown here is derived from an EMBL/GenBank/DDBJ whole genome shotgun (WGS) entry which is preliminary data.</text>
</comment>
<accession>A0A0S8FY49</accession>